<accession>A0A6B3RM22</accession>
<reference evidence="2 3" key="1">
    <citation type="submission" date="2020-02" db="EMBL/GenBank/DDBJ databases">
        <title>Rhodobacter algicola sp. nov., isolated from microalga culture.</title>
        <authorList>
            <person name="Park C.-Y."/>
        </authorList>
    </citation>
    <scope>NUCLEOTIDE SEQUENCE [LARGE SCALE GENOMIC DNA]</scope>
    <source>
        <strain evidence="2 3">ETT8</strain>
    </source>
</reference>
<comment type="caution">
    <text evidence="2">The sequence shown here is derived from an EMBL/GenBank/DDBJ whole genome shotgun (WGS) entry which is preliminary data.</text>
</comment>
<sequence length="106" mass="11430">MNDRLPLSVASLVCALALGACVAQSAPPPAAPASEANLHRFIIDRAYTLTDSRELAFRDQIAAEAQQRCGFGGFSLYSSRPIGNEVVGEDFLYRQHDVQITCDDGT</sequence>
<feature type="signal peptide" evidence="1">
    <location>
        <begin position="1"/>
        <end position="25"/>
    </location>
</feature>
<organism evidence="2 3">
    <name type="scientific">Pseudotabrizicola algicola</name>
    <dbReference type="NCBI Taxonomy" id="2709381"/>
    <lineage>
        <taxon>Bacteria</taxon>
        <taxon>Pseudomonadati</taxon>
        <taxon>Pseudomonadota</taxon>
        <taxon>Alphaproteobacteria</taxon>
        <taxon>Rhodobacterales</taxon>
        <taxon>Paracoccaceae</taxon>
        <taxon>Pseudotabrizicola</taxon>
    </lineage>
</organism>
<proteinExistence type="predicted"/>
<dbReference type="EMBL" id="JAAIKE010000001">
    <property type="protein sequence ID" value="NEX45315.1"/>
    <property type="molecule type" value="Genomic_DNA"/>
</dbReference>
<dbReference type="PROSITE" id="PS51257">
    <property type="entry name" value="PROKAR_LIPOPROTEIN"/>
    <property type="match status" value="1"/>
</dbReference>
<keyword evidence="1" id="KW-0732">Signal</keyword>
<evidence type="ECO:0000313" key="2">
    <source>
        <dbReference type="EMBL" id="NEX45315.1"/>
    </source>
</evidence>
<gene>
    <name evidence="2" type="ORF">G3572_03805</name>
</gene>
<dbReference type="RefSeq" id="WP_164609319.1">
    <property type="nucleotide sequence ID" value="NZ_JAAIKE010000001.1"/>
</dbReference>
<feature type="chain" id="PRO_5025672395" description="Lipoprotein" evidence="1">
    <location>
        <begin position="26"/>
        <end position="106"/>
    </location>
</feature>
<evidence type="ECO:0000256" key="1">
    <source>
        <dbReference type="SAM" id="SignalP"/>
    </source>
</evidence>
<evidence type="ECO:0000313" key="3">
    <source>
        <dbReference type="Proteomes" id="UP000481421"/>
    </source>
</evidence>
<name>A0A6B3RM22_9RHOB</name>
<keyword evidence="3" id="KW-1185">Reference proteome</keyword>
<protein>
    <recommendedName>
        <fullName evidence="4">Lipoprotein</fullName>
    </recommendedName>
</protein>
<evidence type="ECO:0008006" key="4">
    <source>
        <dbReference type="Google" id="ProtNLM"/>
    </source>
</evidence>
<dbReference type="AlphaFoldDB" id="A0A6B3RM22"/>
<dbReference type="Proteomes" id="UP000481421">
    <property type="component" value="Unassembled WGS sequence"/>
</dbReference>